<evidence type="ECO:0000256" key="1">
    <source>
        <dbReference type="SAM" id="MobiDB-lite"/>
    </source>
</evidence>
<organism evidence="2 3">
    <name type="scientific">Streptomyces luomodiensis</name>
    <dbReference type="NCBI Taxonomy" id="3026192"/>
    <lineage>
        <taxon>Bacteria</taxon>
        <taxon>Bacillati</taxon>
        <taxon>Actinomycetota</taxon>
        <taxon>Actinomycetes</taxon>
        <taxon>Kitasatosporales</taxon>
        <taxon>Streptomycetaceae</taxon>
        <taxon>Streptomyces</taxon>
    </lineage>
</organism>
<proteinExistence type="predicted"/>
<evidence type="ECO:0000313" key="2">
    <source>
        <dbReference type="EMBL" id="WNE94349.1"/>
    </source>
</evidence>
<gene>
    <name evidence="2" type="ORF">PS467_02920</name>
</gene>
<dbReference type="RefSeq" id="WP_268969829.1">
    <property type="nucleotide sequence ID" value="NZ_CP117522.1"/>
</dbReference>
<keyword evidence="3" id="KW-1185">Reference proteome</keyword>
<accession>A0ABY9UR77</accession>
<dbReference type="EMBL" id="CP117522">
    <property type="protein sequence ID" value="WNE94349.1"/>
    <property type="molecule type" value="Genomic_DNA"/>
</dbReference>
<evidence type="ECO:0000313" key="3">
    <source>
        <dbReference type="Proteomes" id="UP001305606"/>
    </source>
</evidence>
<feature type="compositionally biased region" description="Basic and acidic residues" evidence="1">
    <location>
        <begin position="37"/>
        <end position="53"/>
    </location>
</feature>
<name>A0ABY9UR77_9ACTN</name>
<dbReference type="Proteomes" id="UP001305606">
    <property type="component" value="Chromosome"/>
</dbReference>
<protein>
    <submittedName>
        <fullName evidence="2">Uncharacterized protein</fullName>
    </submittedName>
</protein>
<feature type="region of interest" description="Disordered" evidence="1">
    <location>
        <begin position="1"/>
        <end position="53"/>
    </location>
</feature>
<reference evidence="2 3" key="1">
    <citation type="submission" date="2023-02" db="EMBL/GenBank/DDBJ databases">
        <title>Streptomyces sp. SCA4-21 with antifungal activity against Fusarium oxysporum f. sp. cubense, Streptomyces sp. SCA2-17 with antifungal activity against Fusarium oxysporum f. sp. cubense.</title>
        <authorList>
            <person name="Qi D."/>
        </authorList>
    </citation>
    <scope>NUCLEOTIDE SEQUENCE [LARGE SCALE GENOMIC DNA]</scope>
    <source>
        <strain evidence="2 3">SCA4-21</strain>
    </source>
</reference>
<sequence length="53" mass="5878">MLYRDDIVETGAAAQVTEGPEHARGRRPPPTAPVPDPGRRAWRRAERLKETAA</sequence>